<evidence type="ECO:0000313" key="10">
    <source>
        <dbReference type="Proteomes" id="UP001195483"/>
    </source>
</evidence>
<comment type="caution">
    <text evidence="9">The sequence shown here is derived from an EMBL/GenBank/DDBJ whole genome shotgun (WGS) entry which is preliminary data.</text>
</comment>
<accession>A0AAE0S2J3</accession>
<dbReference type="EC" id="2.6.1.9" evidence="3"/>
<dbReference type="Gene3D" id="3.90.1150.10">
    <property type="entry name" value="Aspartate Aminotransferase, domain 1"/>
    <property type="match status" value="1"/>
</dbReference>
<proteinExistence type="predicted"/>
<dbReference type="InterPro" id="IPR004839">
    <property type="entry name" value="Aminotransferase_I/II_large"/>
</dbReference>
<evidence type="ECO:0000259" key="8">
    <source>
        <dbReference type="Pfam" id="PF00155"/>
    </source>
</evidence>
<dbReference type="GO" id="GO:0030170">
    <property type="term" value="F:pyridoxal phosphate binding"/>
    <property type="evidence" value="ECO:0007669"/>
    <property type="project" value="InterPro"/>
</dbReference>
<reference evidence="9" key="2">
    <citation type="journal article" date="2021" name="Genome Biol. Evol.">
        <title>Developing a high-quality reference genome for a parasitic bivalve with doubly uniparental inheritance (Bivalvia: Unionida).</title>
        <authorList>
            <person name="Smith C.H."/>
        </authorList>
    </citation>
    <scope>NUCLEOTIDE SEQUENCE</scope>
    <source>
        <strain evidence="9">CHS0354</strain>
        <tissue evidence="9">Mantle</tissue>
    </source>
</reference>
<evidence type="ECO:0000256" key="2">
    <source>
        <dbReference type="ARBA" id="ARBA00005011"/>
    </source>
</evidence>
<dbReference type="PANTHER" id="PTHR42885">
    <property type="entry name" value="HISTIDINOL-PHOSPHATE AMINOTRANSFERASE-RELATED"/>
    <property type="match status" value="1"/>
</dbReference>
<dbReference type="InterPro" id="IPR015421">
    <property type="entry name" value="PyrdxlP-dep_Trfase_major"/>
</dbReference>
<organism evidence="9 10">
    <name type="scientific">Potamilus streckersoni</name>
    <dbReference type="NCBI Taxonomy" id="2493646"/>
    <lineage>
        <taxon>Eukaryota</taxon>
        <taxon>Metazoa</taxon>
        <taxon>Spiralia</taxon>
        <taxon>Lophotrochozoa</taxon>
        <taxon>Mollusca</taxon>
        <taxon>Bivalvia</taxon>
        <taxon>Autobranchia</taxon>
        <taxon>Heteroconchia</taxon>
        <taxon>Palaeoheterodonta</taxon>
        <taxon>Unionida</taxon>
        <taxon>Unionoidea</taxon>
        <taxon>Unionidae</taxon>
        <taxon>Ambleminae</taxon>
        <taxon>Lampsilini</taxon>
        <taxon>Potamilus</taxon>
    </lineage>
</organism>
<reference evidence="9" key="1">
    <citation type="journal article" date="2021" name="Genome Biol. Evol.">
        <title>A High-Quality Reference Genome for a Parasitic Bivalve with Doubly Uniparental Inheritance (Bivalvia: Unionida).</title>
        <authorList>
            <person name="Smith C.H."/>
        </authorList>
    </citation>
    <scope>NUCLEOTIDE SEQUENCE</scope>
    <source>
        <strain evidence="9">CHS0354</strain>
    </source>
</reference>
<dbReference type="SUPFAM" id="SSF53383">
    <property type="entry name" value="PLP-dependent transferases"/>
    <property type="match status" value="1"/>
</dbReference>
<evidence type="ECO:0000256" key="4">
    <source>
        <dbReference type="ARBA" id="ARBA00022576"/>
    </source>
</evidence>
<evidence type="ECO:0000256" key="6">
    <source>
        <dbReference type="ARBA" id="ARBA00022898"/>
    </source>
</evidence>
<evidence type="ECO:0000313" key="9">
    <source>
        <dbReference type="EMBL" id="KAK3584111.1"/>
    </source>
</evidence>
<keyword evidence="5" id="KW-0808">Transferase</keyword>
<comment type="cofactor">
    <cofactor evidence="1">
        <name>pyridoxal 5'-phosphate</name>
        <dbReference type="ChEBI" id="CHEBI:597326"/>
    </cofactor>
</comment>
<dbReference type="Gene3D" id="3.40.640.10">
    <property type="entry name" value="Type I PLP-dependent aspartate aminotransferase-like (Major domain)"/>
    <property type="match status" value="1"/>
</dbReference>
<keyword evidence="4" id="KW-0032">Aminotransferase</keyword>
<dbReference type="Pfam" id="PF00155">
    <property type="entry name" value="Aminotran_1_2"/>
    <property type="match status" value="1"/>
</dbReference>
<dbReference type="EMBL" id="JAEAOA010002069">
    <property type="protein sequence ID" value="KAK3584111.1"/>
    <property type="molecule type" value="Genomic_DNA"/>
</dbReference>
<reference evidence="9" key="3">
    <citation type="submission" date="2023-05" db="EMBL/GenBank/DDBJ databases">
        <authorList>
            <person name="Smith C.H."/>
        </authorList>
    </citation>
    <scope>NUCLEOTIDE SEQUENCE</scope>
    <source>
        <strain evidence="9">CHS0354</strain>
        <tissue evidence="9">Mantle</tissue>
    </source>
</reference>
<evidence type="ECO:0000256" key="1">
    <source>
        <dbReference type="ARBA" id="ARBA00001933"/>
    </source>
</evidence>
<dbReference type="AlphaFoldDB" id="A0AAE0S2J3"/>
<comment type="pathway">
    <text evidence="2">Amino-acid biosynthesis; L-histidine biosynthesis; L-histidine from 5-phospho-alpha-D-ribose 1-diphosphate: step 7/9.</text>
</comment>
<sequence length="308" mass="34732">MDLKSVVAPYALNFNAYSPIEPPEEISRRLGISPEQIIKLDANENPYGIPQGVKTALAQASNMHIYPDPAQRSVRREIEGYTGIDGDMIVAGAGADELLDLVCRIFISPGDRVLMFSPSFSYYDHVIRLSRGIPEKIPFLPDFSYDTDTIRKYDMSRFKAVFLCSPNNPTGVSIPDDTAEFFLQHKNLPVIMDEAYYEFSGKTWAGRLHNYPNLIILRTFSKIFALAGFRIGYGMMSRELASVMMAVKPPYSVTVPSEIALKACLRETDTYRTQIKQLVINRDRLIAEINRLPGFTAFPSDANFFLCR</sequence>
<evidence type="ECO:0000256" key="7">
    <source>
        <dbReference type="ARBA" id="ARBA00047481"/>
    </source>
</evidence>
<dbReference type="CDD" id="cd00609">
    <property type="entry name" value="AAT_like"/>
    <property type="match status" value="1"/>
</dbReference>
<dbReference type="InterPro" id="IPR015422">
    <property type="entry name" value="PyrdxlP-dep_Trfase_small"/>
</dbReference>
<evidence type="ECO:0000256" key="3">
    <source>
        <dbReference type="ARBA" id="ARBA00012748"/>
    </source>
</evidence>
<feature type="non-terminal residue" evidence="9">
    <location>
        <position position="308"/>
    </location>
</feature>
<dbReference type="PANTHER" id="PTHR42885:SF2">
    <property type="entry name" value="HISTIDINOL-PHOSPHATE AMINOTRANSFERASE"/>
    <property type="match status" value="1"/>
</dbReference>
<name>A0AAE0S2J3_9BIVA</name>
<evidence type="ECO:0000256" key="5">
    <source>
        <dbReference type="ARBA" id="ARBA00022679"/>
    </source>
</evidence>
<feature type="domain" description="Aminotransferase class I/classII large" evidence="8">
    <location>
        <begin position="36"/>
        <end position="306"/>
    </location>
</feature>
<dbReference type="Proteomes" id="UP001195483">
    <property type="component" value="Unassembled WGS sequence"/>
</dbReference>
<keyword evidence="6" id="KW-0663">Pyridoxal phosphate</keyword>
<comment type="catalytic activity">
    <reaction evidence="7">
        <text>L-histidinol phosphate + 2-oxoglutarate = 3-(imidazol-4-yl)-2-oxopropyl phosphate + L-glutamate</text>
        <dbReference type="Rhea" id="RHEA:23744"/>
        <dbReference type="ChEBI" id="CHEBI:16810"/>
        <dbReference type="ChEBI" id="CHEBI:29985"/>
        <dbReference type="ChEBI" id="CHEBI:57766"/>
        <dbReference type="ChEBI" id="CHEBI:57980"/>
        <dbReference type="EC" id="2.6.1.9"/>
    </reaction>
</comment>
<gene>
    <name evidence="9" type="ORF">CHS0354_035187</name>
</gene>
<protein>
    <recommendedName>
        <fullName evidence="3">histidinol-phosphate transaminase</fullName>
        <ecNumber evidence="3">2.6.1.9</ecNumber>
    </recommendedName>
</protein>
<dbReference type="GO" id="GO:0004400">
    <property type="term" value="F:histidinol-phosphate transaminase activity"/>
    <property type="evidence" value="ECO:0007669"/>
    <property type="project" value="UniProtKB-EC"/>
</dbReference>
<dbReference type="InterPro" id="IPR015424">
    <property type="entry name" value="PyrdxlP-dep_Trfase"/>
</dbReference>
<keyword evidence="10" id="KW-1185">Reference proteome</keyword>